<dbReference type="InterPro" id="IPR028923">
    <property type="entry name" value="SAICAR_synt/ADE2_N"/>
</dbReference>
<dbReference type="AlphaFoldDB" id="A0A2X2YMH8"/>
<evidence type="ECO:0000256" key="2">
    <source>
        <dbReference type="ARBA" id="ARBA00010190"/>
    </source>
</evidence>
<name>A0A2X2YMH8_9ACTO</name>
<dbReference type="Gene3D" id="3.30.470.20">
    <property type="entry name" value="ATP-grasp fold, B domain"/>
    <property type="match status" value="1"/>
</dbReference>
<dbReference type="Gene3D" id="3.30.200.20">
    <property type="entry name" value="Phosphorylase Kinase, domain 1"/>
    <property type="match status" value="1"/>
</dbReference>
<dbReference type="NCBIfam" id="NF010568">
    <property type="entry name" value="PRK13961.1"/>
    <property type="match status" value="1"/>
</dbReference>
<dbReference type="CDD" id="cd01414">
    <property type="entry name" value="SAICAR_synt_Sc"/>
    <property type="match status" value="1"/>
</dbReference>
<dbReference type="SUPFAM" id="SSF56104">
    <property type="entry name" value="SAICAR synthase-like"/>
    <property type="match status" value="1"/>
</dbReference>
<evidence type="ECO:0000256" key="4">
    <source>
        <dbReference type="ARBA" id="ARBA00016460"/>
    </source>
</evidence>
<dbReference type="PROSITE" id="PS01057">
    <property type="entry name" value="SAICAR_SYNTHETASE_1"/>
    <property type="match status" value="1"/>
</dbReference>
<dbReference type="Proteomes" id="UP000250245">
    <property type="component" value="Unassembled WGS sequence"/>
</dbReference>
<protein>
    <recommendedName>
        <fullName evidence="4 11">Phosphoribosylaminoimidazole-succinocarboxamide synthase</fullName>
        <ecNumber evidence="3 11">6.3.2.6</ecNumber>
    </recommendedName>
    <alternativeName>
        <fullName evidence="9 11">SAICAR synthetase</fullName>
    </alternativeName>
</protein>
<dbReference type="RefSeq" id="WP_004007545.1">
    <property type="nucleotide sequence ID" value="NZ_CAMYEK010000014.1"/>
</dbReference>
<dbReference type="InterPro" id="IPR001636">
    <property type="entry name" value="SAICAR_synth"/>
</dbReference>
<comment type="similarity">
    <text evidence="2 11">Belongs to the SAICAR synthetase family.</text>
</comment>
<dbReference type="GO" id="GO:0005737">
    <property type="term" value="C:cytoplasm"/>
    <property type="evidence" value="ECO:0007669"/>
    <property type="project" value="TreeGrafter"/>
</dbReference>
<dbReference type="EMBL" id="JABCUI010000002">
    <property type="protein sequence ID" value="NMW87240.1"/>
    <property type="molecule type" value="Genomic_DNA"/>
</dbReference>
<keyword evidence="6 11" id="KW-0547">Nucleotide-binding</keyword>
<comment type="catalytic activity">
    <reaction evidence="10 11">
        <text>5-amino-1-(5-phospho-D-ribosyl)imidazole-4-carboxylate + L-aspartate + ATP = (2S)-2-[5-amino-1-(5-phospho-beta-D-ribosyl)imidazole-4-carboxamido]succinate + ADP + phosphate + 2 H(+)</text>
        <dbReference type="Rhea" id="RHEA:22628"/>
        <dbReference type="ChEBI" id="CHEBI:15378"/>
        <dbReference type="ChEBI" id="CHEBI:29991"/>
        <dbReference type="ChEBI" id="CHEBI:30616"/>
        <dbReference type="ChEBI" id="CHEBI:43474"/>
        <dbReference type="ChEBI" id="CHEBI:58443"/>
        <dbReference type="ChEBI" id="CHEBI:77657"/>
        <dbReference type="ChEBI" id="CHEBI:456216"/>
        <dbReference type="EC" id="6.3.2.6"/>
    </reaction>
</comment>
<reference evidence="14 15" key="1">
    <citation type="submission" date="2018-06" db="EMBL/GenBank/DDBJ databases">
        <authorList>
            <consortium name="Pathogen Informatics"/>
            <person name="Doyle S."/>
        </authorList>
    </citation>
    <scope>NUCLEOTIDE SEQUENCE [LARGE SCALE GENOMIC DNA]</scope>
    <source>
        <strain evidence="14 15">NCTC11820</strain>
    </source>
</reference>
<dbReference type="GO" id="GO:0004639">
    <property type="term" value="F:phosphoribosylaminoimidazolesuccinocarboxamide synthase activity"/>
    <property type="evidence" value="ECO:0007669"/>
    <property type="project" value="UniProtKB-UniRule"/>
</dbReference>
<evidence type="ECO:0000256" key="9">
    <source>
        <dbReference type="ARBA" id="ARBA00030409"/>
    </source>
</evidence>
<dbReference type="HAMAP" id="MF_00137">
    <property type="entry name" value="SAICAR_synth"/>
    <property type="match status" value="1"/>
</dbReference>
<comment type="pathway">
    <text evidence="1 11">Purine metabolism; IMP biosynthesis via de novo pathway; 5-amino-1-(5-phospho-D-ribosyl)imidazole-4-carboxamide from 5-amino-1-(5-phospho-D-ribosyl)imidazole-4-carboxylate: step 1/2.</text>
</comment>
<dbReference type="PANTHER" id="PTHR43700">
    <property type="entry name" value="PHOSPHORIBOSYLAMINOIMIDAZOLE-SUCCINOCARBOXAMIDE SYNTHASE"/>
    <property type="match status" value="1"/>
</dbReference>
<organism evidence="14 15">
    <name type="scientific">Mobiluncus curtisii</name>
    <dbReference type="NCBI Taxonomy" id="2051"/>
    <lineage>
        <taxon>Bacteria</taxon>
        <taxon>Bacillati</taxon>
        <taxon>Actinomycetota</taxon>
        <taxon>Actinomycetes</taxon>
        <taxon>Actinomycetales</taxon>
        <taxon>Actinomycetaceae</taxon>
        <taxon>Mobiluncus</taxon>
    </lineage>
</organism>
<evidence type="ECO:0000259" key="12">
    <source>
        <dbReference type="Pfam" id="PF01259"/>
    </source>
</evidence>
<dbReference type="OMA" id="CEPFKVE"/>
<dbReference type="EC" id="6.3.2.6" evidence="3 11"/>
<keyword evidence="7 11" id="KW-0658">Purine biosynthesis</keyword>
<dbReference type="GO" id="GO:0005524">
    <property type="term" value="F:ATP binding"/>
    <property type="evidence" value="ECO:0007669"/>
    <property type="project" value="UniProtKB-KW"/>
</dbReference>
<dbReference type="GeneID" id="55565034"/>
<evidence type="ECO:0000256" key="11">
    <source>
        <dbReference type="HAMAP-Rule" id="MF_00137"/>
    </source>
</evidence>
<keyword evidence="8 11" id="KW-0067">ATP-binding</keyword>
<accession>A0A2X2YMH8</accession>
<evidence type="ECO:0000256" key="3">
    <source>
        <dbReference type="ARBA" id="ARBA00012217"/>
    </source>
</evidence>
<dbReference type="Proteomes" id="UP000553981">
    <property type="component" value="Unassembled WGS sequence"/>
</dbReference>
<dbReference type="PROSITE" id="PS01058">
    <property type="entry name" value="SAICAR_SYNTHETASE_2"/>
    <property type="match status" value="1"/>
</dbReference>
<evidence type="ECO:0000313" key="14">
    <source>
        <dbReference type="EMBL" id="SQB65626.1"/>
    </source>
</evidence>
<dbReference type="Pfam" id="PF01259">
    <property type="entry name" value="SAICAR_synt"/>
    <property type="match status" value="1"/>
</dbReference>
<dbReference type="UniPathway" id="UPA00074">
    <property type="reaction ID" value="UER00131"/>
</dbReference>
<evidence type="ECO:0000313" key="15">
    <source>
        <dbReference type="Proteomes" id="UP000250245"/>
    </source>
</evidence>
<reference evidence="13 16" key="2">
    <citation type="submission" date="2020-04" db="EMBL/GenBank/DDBJ databases">
        <title>Antimicrobial susceptibility and clonality of vaginal-derived multi-drug resistant Mobiluncus isolates in China.</title>
        <authorList>
            <person name="Zhang X."/>
        </authorList>
    </citation>
    <scope>NUCLEOTIDE SEQUENCE [LARGE SCALE GENOMIC DNA]</scope>
    <source>
        <strain evidence="13 16">19</strain>
    </source>
</reference>
<evidence type="ECO:0000256" key="5">
    <source>
        <dbReference type="ARBA" id="ARBA00022598"/>
    </source>
</evidence>
<dbReference type="GO" id="GO:0006189">
    <property type="term" value="P:'de novo' IMP biosynthetic process"/>
    <property type="evidence" value="ECO:0007669"/>
    <property type="project" value="UniProtKB-UniRule"/>
</dbReference>
<feature type="domain" description="SAICAR synthetase/ADE2 N-terminal" evidence="12">
    <location>
        <begin position="32"/>
        <end position="294"/>
    </location>
</feature>
<evidence type="ECO:0000256" key="8">
    <source>
        <dbReference type="ARBA" id="ARBA00022840"/>
    </source>
</evidence>
<sequence length="327" mass="35659">MAELVAPDYVPSDVLEHPVTEIPDIPGWKKAAAGKVREIFIPEDAAGIATADRLMLVATDRISAYDFILDTPIPGKGAVLTQLSRWWFNQLNGLVDTHYLGVDVPAEVAGRAMITRRLEMYPVECVARGYLTGSGLVEYKQSGGVCGIALPPGLREASKLSEPIFTPAIKAELGEHDENVSAARIAQLHGRAVAKNLMDLTLLVYRKAAEIAAERGIILADTKFEFGALPGHYVHGDTVSDGSASFVLGDEVITPDSSRFWPADAWVEGQVTPSFDKQYVRDWLTSPQSGWDRHGSAKPPALPPEVVQRTTERYLEAYRILTGQPLI</sequence>
<evidence type="ECO:0000256" key="10">
    <source>
        <dbReference type="ARBA" id="ARBA00048475"/>
    </source>
</evidence>
<evidence type="ECO:0000313" key="16">
    <source>
        <dbReference type="Proteomes" id="UP000553981"/>
    </source>
</evidence>
<dbReference type="NCBIfam" id="TIGR00081">
    <property type="entry name" value="purC"/>
    <property type="match status" value="1"/>
</dbReference>
<dbReference type="InterPro" id="IPR018236">
    <property type="entry name" value="SAICAR_synthetase_CS"/>
</dbReference>
<dbReference type="PANTHER" id="PTHR43700:SF1">
    <property type="entry name" value="PHOSPHORIBOSYLAMINOIMIDAZOLE-SUCCINOCARBOXAMIDE SYNTHASE"/>
    <property type="match status" value="1"/>
</dbReference>
<proteinExistence type="inferred from homology"/>
<dbReference type="EMBL" id="UASJ01000001">
    <property type="protein sequence ID" value="SQB65626.1"/>
    <property type="molecule type" value="Genomic_DNA"/>
</dbReference>
<keyword evidence="5 11" id="KW-0436">Ligase</keyword>
<evidence type="ECO:0000256" key="6">
    <source>
        <dbReference type="ARBA" id="ARBA00022741"/>
    </source>
</evidence>
<gene>
    <name evidence="11 14" type="primary">purC</name>
    <name evidence="13" type="ORF">HHJ67_05675</name>
    <name evidence="14" type="ORF">NCTC11820_01696</name>
</gene>
<evidence type="ECO:0000313" key="13">
    <source>
        <dbReference type="EMBL" id="NMW87240.1"/>
    </source>
</evidence>
<evidence type="ECO:0000256" key="7">
    <source>
        <dbReference type="ARBA" id="ARBA00022755"/>
    </source>
</evidence>
<evidence type="ECO:0000256" key="1">
    <source>
        <dbReference type="ARBA" id="ARBA00004672"/>
    </source>
</evidence>